<reference evidence="7" key="1">
    <citation type="submission" date="2011-08" db="EMBL/GenBank/DDBJ databases">
        <title>The draft genome of Latimeria chalumnae.</title>
        <authorList>
            <person name="Di Palma F."/>
            <person name="Alfoldi J."/>
            <person name="Johnson J."/>
            <person name="Berlin A."/>
            <person name="Gnerre S."/>
            <person name="Jaffe D."/>
            <person name="MacCallum I."/>
            <person name="Young S."/>
            <person name="Walker B.J."/>
            <person name="Lander E."/>
            <person name="Lindblad-Toh K."/>
        </authorList>
    </citation>
    <scope>NUCLEOTIDE SEQUENCE [LARGE SCALE GENOMIC DNA]</scope>
    <source>
        <strain evidence="7">Wild caught</strain>
    </source>
</reference>
<dbReference type="EMBL" id="AFYH01017260">
    <property type="status" value="NOT_ANNOTATED_CDS"/>
    <property type="molecule type" value="Genomic_DNA"/>
</dbReference>
<dbReference type="SUPFAM" id="SSF57501">
    <property type="entry name" value="Cystine-knot cytokines"/>
    <property type="match status" value="1"/>
</dbReference>
<evidence type="ECO:0000256" key="1">
    <source>
        <dbReference type="ARBA" id="ARBA00004613"/>
    </source>
</evidence>
<dbReference type="STRING" id="7897.ENSLACP00000010226"/>
<protein>
    <submittedName>
        <fullName evidence="6">Interleukin 17C</fullName>
    </submittedName>
</protein>
<keyword evidence="7" id="KW-1185">Reference proteome</keyword>
<dbReference type="EMBL" id="AFYH01017261">
    <property type="status" value="NOT_ANNOTATED_CDS"/>
    <property type="molecule type" value="Genomic_DNA"/>
</dbReference>
<dbReference type="InParanoid" id="H3AKQ5"/>
<comment type="similarity">
    <text evidence="2">Belongs to the IL-17 family.</text>
</comment>
<keyword evidence="5" id="KW-0732">Signal</keyword>
<keyword evidence="3" id="KW-0202">Cytokine</keyword>
<evidence type="ECO:0000256" key="2">
    <source>
        <dbReference type="ARBA" id="ARBA00007236"/>
    </source>
</evidence>
<dbReference type="OMA" id="PINGFEM"/>
<evidence type="ECO:0000256" key="3">
    <source>
        <dbReference type="ARBA" id="ARBA00022514"/>
    </source>
</evidence>
<dbReference type="InterPro" id="IPR020440">
    <property type="entry name" value="IL-17_chr"/>
</dbReference>
<reference evidence="6" key="2">
    <citation type="submission" date="2025-08" db="UniProtKB">
        <authorList>
            <consortium name="Ensembl"/>
        </authorList>
    </citation>
    <scope>IDENTIFICATION</scope>
</reference>
<dbReference type="AlphaFoldDB" id="H3AKQ5"/>
<dbReference type="PRINTS" id="PR01932">
    <property type="entry name" value="INTRLEUKIN17"/>
</dbReference>
<reference evidence="6" key="3">
    <citation type="submission" date="2025-09" db="UniProtKB">
        <authorList>
            <consortium name="Ensembl"/>
        </authorList>
    </citation>
    <scope>IDENTIFICATION</scope>
</reference>
<dbReference type="HOGENOM" id="CLU_121730_0_0_1"/>
<keyword evidence="4" id="KW-0964">Secreted</keyword>
<dbReference type="Ensembl" id="ENSLACT00000010303.1">
    <property type="protein sequence ID" value="ENSLACP00000010226.1"/>
    <property type="gene ID" value="ENSLACG00000009007.1"/>
</dbReference>
<dbReference type="Gene3D" id="2.10.90.10">
    <property type="entry name" value="Cystine-knot cytokines"/>
    <property type="match status" value="1"/>
</dbReference>
<name>H3AKQ5_LATCH</name>
<dbReference type="GO" id="GO:0005615">
    <property type="term" value="C:extracellular space"/>
    <property type="evidence" value="ECO:0007669"/>
    <property type="project" value="UniProtKB-KW"/>
</dbReference>
<dbReference type="eggNOG" id="ENOG502S2UJ">
    <property type="taxonomic scope" value="Eukaryota"/>
</dbReference>
<dbReference type="Pfam" id="PF06083">
    <property type="entry name" value="IL17"/>
    <property type="match status" value="1"/>
</dbReference>
<comment type="subcellular location">
    <subcellularLocation>
        <location evidence="1">Secreted</location>
    </subcellularLocation>
</comment>
<gene>
    <name evidence="6" type="primary">LOC102362454</name>
</gene>
<dbReference type="GO" id="GO:0006954">
    <property type="term" value="P:inflammatory response"/>
    <property type="evidence" value="ECO:0007669"/>
    <property type="project" value="InterPro"/>
</dbReference>
<dbReference type="GO" id="GO:0005125">
    <property type="term" value="F:cytokine activity"/>
    <property type="evidence" value="ECO:0007669"/>
    <property type="project" value="UniProtKB-KW"/>
</dbReference>
<proteinExistence type="inferred from homology"/>
<evidence type="ECO:0000256" key="5">
    <source>
        <dbReference type="ARBA" id="ARBA00022729"/>
    </source>
</evidence>
<evidence type="ECO:0000256" key="4">
    <source>
        <dbReference type="ARBA" id="ARBA00022525"/>
    </source>
</evidence>
<dbReference type="Proteomes" id="UP000008672">
    <property type="component" value="Unassembled WGS sequence"/>
</dbReference>
<dbReference type="InterPro" id="IPR029034">
    <property type="entry name" value="Cystine-knot_cytokine"/>
</dbReference>
<accession>H3AKQ5</accession>
<sequence>RCFHLKDINEESMIDQILGPSGLWKQSSSVVLVEEIEKKQNAFEQMSNLGEDHCPNPEMYLSLKTDYNYRSLSPWSYRIDFDENRYPAKLAFAECLCSGCIDAKSKKWTNNMNSVVLEQSMMVLRRKVCPYRQKLFKFDIDYIKVPVGCTCVLPNVEQ</sequence>
<organism evidence="6 7">
    <name type="scientific">Latimeria chalumnae</name>
    <name type="common">Coelacanth</name>
    <dbReference type="NCBI Taxonomy" id="7897"/>
    <lineage>
        <taxon>Eukaryota</taxon>
        <taxon>Metazoa</taxon>
        <taxon>Chordata</taxon>
        <taxon>Craniata</taxon>
        <taxon>Vertebrata</taxon>
        <taxon>Euteleostomi</taxon>
        <taxon>Coelacanthiformes</taxon>
        <taxon>Coelacanthidae</taxon>
        <taxon>Latimeria</taxon>
    </lineage>
</organism>
<dbReference type="EMBL" id="AFYH01017262">
    <property type="status" value="NOT_ANNOTATED_CDS"/>
    <property type="molecule type" value="Genomic_DNA"/>
</dbReference>
<evidence type="ECO:0000313" key="7">
    <source>
        <dbReference type="Proteomes" id="UP000008672"/>
    </source>
</evidence>
<dbReference type="InterPro" id="IPR010345">
    <property type="entry name" value="IL-17_fam"/>
</dbReference>
<evidence type="ECO:0000313" key="6">
    <source>
        <dbReference type="Ensembl" id="ENSLACP00000010226.1"/>
    </source>
</evidence>
<dbReference type="GeneTree" id="ENSGT00940000166375"/>